<dbReference type="Proteomes" id="UP001150259">
    <property type="component" value="Unassembled WGS sequence"/>
</dbReference>
<accession>A0ABT5GME5</accession>
<reference evidence="1 2" key="1">
    <citation type="submission" date="2022-11" db="EMBL/GenBank/DDBJ databases">
        <title>Anaerobic phenanthrene biodegradation by a DNRA strain PheN6.</title>
        <authorList>
            <person name="Zhang Z."/>
        </authorList>
    </citation>
    <scope>NUCLEOTIDE SEQUENCE [LARGE SCALE GENOMIC DNA]</scope>
    <source>
        <strain evidence="1 2">PheN6</strain>
    </source>
</reference>
<evidence type="ECO:0000313" key="2">
    <source>
        <dbReference type="Proteomes" id="UP001150259"/>
    </source>
</evidence>
<organism evidence="1 2">
    <name type="scientific">Intrasporangium calvum</name>
    <dbReference type="NCBI Taxonomy" id="53358"/>
    <lineage>
        <taxon>Bacteria</taxon>
        <taxon>Bacillati</taxon>
        <taxon>Actinomycetota</taxon>
        <taxon>Actinomycetes</taxon>
        <taxon>Micrococcales</taxon>
        <taxon>Intrasporangiaceae</taxon>
        <taxon>Intrasporangium</taxon>
    </lineage>
</organism>
<name>A0ABT5GME5_9MICO</name>
<gene>
    <name evidence="1" type="ORF">OO014_17450</name>
</gene>
<proteinExistence type="predicted"/>
<keyword evidence="2" id="KW-1185">Reference proteome</keyword>
<dbReference type="RefSeq" id="WP_272463598.1">
    <property type="nucleotide sequence ID" value="NZ_JAPFQL010000103.1"/>
</dbReference>
<dbReference type="EMBL" id="JAPFQL010000103">
    <property type="protein sequence ID" value="MDC5699040.1"/>
    <property type="molecule type" value="Genomic_DNA"/>
</dbReference>
<comment type="caution">
    <text evidence="1">The sequence shown here is derived from an EMBL/GenBank/DDBJ whole genome shotgun (WGS) entry which is preliminary data.</text>
</comment>
<sequence length="276" mass="29850">MTQILDLHRVSFPEATRPLVPTPTVPTMHSLRARHRRRARAGVRIFEVGKLLESRRRADEAARLEALDLEADAARSRVAAQAEVDAAWQRLTDNEPGAVMEALAEAFEDNEAMAAPLGVGGRGASVVVQVPDPELIPERMPGVTDAGNLSLRKMTKRQKNDLYAHMVCGCTVVTVKEAFAVCPGLETVTAVAVRRAAPDVYGRRAPEAVLAARFSRASLEGIHWADANAVEIVNEASNDRLFHQKGASAELQPLDARGNPDIANALEAIDLDDADD</sequence>
<protein>
    <submittedName>
        <fullName evidence="1">Uncharacterized protein</fullName>
    </submittedName>
</protein>
<evidence type="ECO:0000313" key="1">
    <source>
        <dbReference type="EMBL" id="MDC5699040.1"/>
    </source>
</evidence>